<dbReference type="AlphaFoldDB" id="A0A1I2AVX5"/>
<dbReference type="RefSeq" id="WP_143120534.1">
    <property type="nucleotide sequence ID" value="NZ_FONG01000003.1"/>
</dbReference>
<dbReference type="EMBL" id="FONG01000003">
    <property type="protein sequence ID" value="SFE47163.1"/>
    <property type="molecule type" value="Genomic_DNA"/>
</dbReference>
<sequence>MPAAALPPPTPRHVPLRGVFGGWARALHRRQRRPEADANTPQVRLAALIALLDDAVGAQTAADQAIAVCGEPLLLVTAQQQVVRQTEVYHQLVVRLRALNPDETCAPLHRRASRLLAFHEALLQEALSRVSAAPHGPAEERARQQLLGLGAPADALRRLRDEVSALADRSDATGDRS</sequence>
<dbReference type="STRING" id="380248.SAMN05216251_103218"/>
<gene>
    <name evidence="1" type="ORF">SAMN05216251_103218</name>
</gene>
<evidence type="ECO:0000313" key="2">
    <source>
        <dbReference type="Proteomes" id="UP000199323"/>
    </source>
</evidence>
<dbReference type="Proteomes" id="UP000199323">
    <property type="component" value="Unassembled WGS sequence"/>
</dbReference>
<protein>
    <submittedName>
        <fullName evidence="1">Uncharacterized protein</fullName>
    </submittedName>
</protein>
<evidence type="ECO:0000313" key="1">
    <source>
        <dbReference type="EMBL" id="SFE47163.1"/>
    </source>
</evidence>
<organism evidence="1 2">
    <name type="scientific">Actinacidiphila alni</name>
    <dbReference type="NCBI Taxonomy" id="380248"/>
    <lineage>
        <taxon>Bacteria</taxon>
        <taxon>Bacillati</taxon>
        <taxon>Actinomycetota</taxon>
        <taxon>Actinomycetes</taxon>
        <taxon>Kitasatosporales</taxon>
        <taxon>Streptomycetaceae</taxon>
        <taxon>Actinacidiphila</taxon>
    </lineage>
</organism>
<dbReference type="OrthoDB" id="4292856at2"/>
<keyword evidence="2" id="KW-1185">Reference proteome</keyword>
<proteinExistence type="predicted"/>
<accession>A0A1I2AVX5</accession>
<reference evidence="2" key="1">
    <citation type="submission" date="2016-10" db="EMBL/GenBank/DDBJ databases">
        <authorList>
            <person name="Varghese N."/>
            <person name="Submissions S."/>
        </authorList>
    </citation>
    <scope>NUCLEOTIDE SEQUENCE [LARGE SCALE GENOMIC DNA]</scope>
    <source>
        <strain evidence="2">CGMCC 4.3510</strain>
    </source>
</reference>
<name>A0A1I2AVX5_9ACTN</name>